<dbReference type="EMBL" id="JACRSU010000002">
    <property type="protein sequence ID" value="MBC8540625.1"/>
    <property type="molecule type" value="Genomic_DNA"/>
</dbReference>
<protein>
    <submittedName>
        <fullName evidence="1">Uncharacterized protein</fullName>
    </submittedName>
</protein>
<comment type="caution">
    <text evidence="1">The sequence shown here is derived from an EMBL/GenBank/DDBJ whole genome shotgun (WGS) entry which is preliminary data.</text>
</comment>
<proteinExistence type="predicted"/>
<evidence type="ECO:0000313" key="2">
    <source>
        <dbReference type="Proteomes" id="UP000611762"/>
    </source>
</evidence>
<dbReference type="Proteomes" id="UP000611762">
    <property type="component" value="Unassembled WGS sequence"/>
</dbReference>
<name>A0A926DKI7_9FIRM</name>
<dbReference type="RefSeq" id="WP_249311789.1">
    <property type="nucleotide sequence ID" value="NZ_JACRSU010000002.1"/>
</dbReference>
<reference evidence="1" key="1">
    <citation type="submission" date="2020-08" db="EMBL/GenBank/DDBJ databases">
        <title>Genome public.</title>
        <authorList>
            <person name="Liu C."/>
            <person name="Sun Q."/>
        </authorList>
    </citation>
    <scope>NUCLEOTIDE SEQUENCE</scope>
    <source>
        <strain evidence="1">H8</strain>
    </source>
</reference>
<gene>
    <name evidence="1" type="ORF">H8698_06510</name>
</gene>
<dbReference type="AlphaFoldDB" id="A0A926DKI7"/>
<keyword evidence="2" id="KW-1185">Reference proteome</keyword>
<organism evidence="1 2">
    <name type="scientific">Congzhengia minquanensis</name>
    <dbReference type="NCBI Taxonomy" id="2763657"/>
    <lineage>
        <taxon>Bacteria</taxon>
        <taxon>Bacillati</taxon>
        <taxon>Bacillota</taxon>
        <taxon>Clostridia</taxon>
        <taxon>Eubacteriales</taxon>
        <taxon>Oscillospiraceae</taxon>
        <taxon>Congzhengia</taxon>
    </lineage>
</organism>
<sequence length="440" mass="49376">MNGNITVKYGDEETGIFVIDNLILTASVIQETRKIATELPASTLDLELDVRDYENFEFAVTKPLYIYSDTSLIQKTFITEAKKTSQYRWMVNSTDYIGMMDYLTYDGKFYYQQTFEAVMEDLFSGTNIPYYIDNYTKQLTVSGQVAAGTVRSALQEICFSFGAYVTTANCDGVTVQRLSSDVSQNISTDRIMAGINVENKETITKLSIGYSNFVSSEESISVTKSFDNDFITENLGKWVTFNLDVPCEFKNRYIVGNYYSERNITGQEGRHDLFTDFETHPHYLKAKVVEELSDGIVEGTKTLDGGWLAFVAYPYMSVDGGVLEKQNPVDSALPIINEKSLNTLGTMTSENAQTALDRIFDNLTVGLKIDAKIIDGRNYLTYGSFKFGEKIYGFEHQNPINIGDIVTIETPNNGIQTGFVQKATYKLFGSTKVVKSCEII</sequence>
<accession>A0A926DKI7</accession>
<evidence type="ECO:0000313" key="1">
    <source>
        <dbReference type="EMBL" id="MBC8540625.1"/>
    </source>
</evidence>